<comment type="caution">
    <text evidence="3">The sequence shown here is derived from an EMBL/GenBank/DDBJ whole genome shotgun (WGS) entry which is preliminary data.</text>
</comment>
<accession>A0ABR9P0B3</accession>
<gene>
    <name evidence="3" type="ORF">IDM40_00650</name>
</gene>
<dbReference type="PANTHER" id="PTHR43767">
    <property type="entry name" value="LONG-CHAIN-FATTY-ACID--COA LIGASE"/>
    <property type="match status" value="1"/>
</dbReference>
<keyword evidence="4" id="KW-1185">Reference proteome</keyword>
<dbReference type="InterPro" id="IPR045851">
    <property type="entry name" value="AMP-bd_C_sf"/>
</dbReference>
<dbReference type="CDD" id="cd04433">
    <property type="entry name" value="AFD_class_I"/>
    <property type="match status" value="1"/>
</dbReference>
<dbReference type="Proteomes" id="UP000806528">
    <property type="component" value="Unassembled WGS sequence"/>
</dbReference>
<feature type="domain" description="AMP-dependent synthetase/ligase" evidence="1">
    <location>
        <begin position="119"/>
        <end position="308"/>
    </location>
</feature>
<dbReference type="PANTHER" id="PTHR43767:SF1">
    <property type="entry name" value="NONRIBOSOMAL PEPTIDE SYNTHASE PES1 (EUROFUNG)-RELATED"/>
    <property type="match status" value="1"/>
</dbReference>
<dbReference type="GO" id="GO:0016874">
    <property type="term" value="F:ligase activity"/>
    <property type="evidence" value="ECO:0007669"/>
    <property type="project" value="UniProtKB-KW"/>
</dbReference>
<dbReference type="InterPro" id="IPR042099">
    <property type="entry name" value="ANL_N_sf"/>
</dbReference>
<dbReference type="EMBL" id="JADBGI010000001">
    <property type="protein sequence ID" value="MBE2997215.1"/>
    <property type="molecule type" value="Genomic_DNA"/>
</dbReference>
<dbReference type="RefSeq" id="WP_193119877.1">
    <property type="nucleotide sequence ID" value="NZ_JADBGI010000001.1"/>
</dbReference>
<feature type="domain" description="AMP-binding enzyme C-terminal" evidence="2">
    <location>
        <begin position="369"/>
        <end position="442"/>
    </location>
</feature>
<sequence>MTQAVLFDAVSSVGDRRSTAITARGGTWTFQDLLGAAERYARRLPDGVVNLRVHHPVATAVVLLACDLVGTPVIHEDPETTHPATGEIITDVPSSEAKVQDVFEDLSLRHVPVAGGGAPPNLPERAHVFYTSGSVGAPTGVVRSIGAVLADGRRVAEFLSYGAENPVAVCAPLFHVYGFNYGLVAALVTGTPTRHIPVRSVPSQLAREVGAHRARTLIALPAHYRLLAAAPGLSLPTLQRAVSAGAPLSEGTADTLRKRASFTLLNCYGSSEAGAVTLAPALVDTALVGQPLPGVRTRLERVAEGEELLLGTDSLATGRLGPDGFRPLDLDEGWYRTGDLVRSTSPGLRIVGRRSSVINVGGEKVSPTEVESVLGSHPAVEEVQVLPEEHDAYGQVPVARVVLRSPVPVGELVGWCREHLTAHQVPRRIDLVPEIPRSVTGKILSDANRE</sequence>
<name>A0ABR9P0B3_9ACTN</name>
<proteinExistence type="predicted"/>
<keyword evidence="3" id="KW-0436">Ligase</keyword>
<dbReference type="InterPro" id="IPR025110">
    <property type="entry name" value="AMP-bd_C"/>
</dbReference>
<dbReference type="InterPro" id="IPR050237">
    <property type="entry name" value="ATP-dep_AMP-bd_enzyme"/>
</dbReference>
<protein>
    <submittedName>
        <fullName evidence="3">Long-chain fatty acid--CoA ligase</fullName>
    </submittedName>
</protein>
<evidence type="ECO:0000259" key="2">
    <source>
        <dbReference type="Pfam" id="PF13193"/>
    </source>
</evidence>
<dbReference type="Gene3D" id="3.30.300.30">
    <property type="match status" value="1"/>
</dbReference>
<dbReference type="Pfam" id="PF13193">
    <property type="entry name" value="AMP-binding_C"/>
    <property type="match status" value="1"/>
</dbReference>
<dbReference type="InterPro" id="IPR000873">
    <property type="entry name" value="AMP-dep_synth/lig_dom"/>
</dbReference>
<evidence type="ECO:0000313" key="3">
    <source>
        <dbReference type="EMBL" id="MBE2997215.1"/>
    </source>
</evidence>
<dbReference type="Pfam" id="PF00501">
    <property type="entry name" value="AMP-binding"/>
    <property type="match status" value="1"/>
</dbReference>
<reference evidence="3 4" key="1">
    <citation type="submission" date="2020-09" db="EMBL/GenBank/DDBJ databases">
        <title>Diversity and distribution of actinomycetes associated with coral in the coast of Hainan.</title>
        <authorList>
            <person name="Li F."/>
        </authorList>
    </citation>
    <scope>NUCLEOTIDE SEQUENCE [LARGE SCALE GENOMIC DNA]</scope>
    <source>
        <strain evidence="3 4">HNM0947</strain>
    </source>
</reference>
<dbReference type="Gene3D" id="3.40.50.12780">
    <property type="entry name" value="N-terminal domain of ligase-like"/>
    <property type="match status" value="1"/>
</dbReference>
<dbReference type="SUPFAM" id="SSF56801">
    <property type="entry name" value="Acetyl-CoA synthetase-like"/>
    <property type="match status" value="1"/>
</dbReference>
<evidence type="ECO:0000259" key="1">
    <source>
        <dbReference type="Pfam" id="PF00501"/>
    </source>
</evidence>
<evidence type="ECO:0000313" key="4">
    <source>
        <dbReference type="Proteomes" id="UP000806528"/>
    </source>
</evidence>
<organism evidence="3 4">
    <name type="scientific">Nocardiopsis coralli</name>
    <dbReference type="NCBI Taxonomy" id="2772213"/>
    <lineage>
        <taxon>Bacteria</taxon>
        <taxon>Bacillati</taxon>
        <taxon>Actinomycetota</taxon>
        <taxon>Actinomycetes</taxon>
        <taxon>Streptosporangiales</taxon>
        <taxon>Nocardiopsidaceae</taxon>
        <taxon>Nocardiopsis</taxon>
    </lineage>
</organism>